<feature type="transmembrane region" description="Helical" evidence="1">
    <location>
        <begin position="48"/>
        <end position="67"/>
    </location>
</feature>
<evidence type="ECO:0000313" key="3">
    <source>
        <dbReference type="Proteomes" id="UP001164305"/>
    </source>
</evidence>
<reference evidence="2" key="1">
    <citation type="submission" date="2022-10" db="EMBL/GenBank/DDBJ databases">
        <title>Whole-Genome Sequencing of Brachybacterium huguangmaarense BRM-3, Isolated from Betula schmidtii.</title>
        <authorList>
            <person name="Haam D."/>
        </authorList>
    </citation>
    <scope>NUCLEOTIDE SEQUENCE</scope>
    <source>
        <strain evidence="2">BRM-3</strain>
    </source>
</reference>
<keyword evidence="1" id="KW-1133">Transmembrane helix</keyword>
<feature type="transmembrane region" description="Helical" evidence="1">
    <location>
        <begin position="7"/>
        <end position="28"/>
    </location>
</feature>
<dbReference type="RefSeq" id="WP_263595201.1">
    <property type="nucleotide sequence ID" value="NZ_CP107020.1"/>
</dbReference>
<protein>
    <submittedName>
        <fullName evidence="2">DUF2516 family protein</fullName>
    </submittedName>
</protein>
<gene>
    <name evidence="2" type="ORF">BRM3_06155</name>
</gene>
<dbReference type="EMBL" id="CP107020">
    <property type="protein sequence ID" value="UYG17995.1"/>
    <property type="molecule type" value="Genomic_DNA"/>
</dbReference>
<evidence type="ECO:0000256" key="1">
    <source>
        <dbReference type="SAM" id="Phobius"/>
    </source>
</evidence>
<name>A0ABY6G462_9MICO</name>
<feature type="transmembrane region" description="Helical" evidence="1">
    <location>
        <begin position="73"/>
        <end position="94"/>
    </location>
</feature>
<evidence type="ECO:0000313" key="2">
    <source>
        <dbReference type="EMBL" id="UYG17995.1"/>
    </source>
</evidence>
<keyword evidence="1" id="KW-0812">Transmembrane</keyword>
<sequence>MLLIAEFQFWVFRALLLALVAIEVWALVNALRYRPGAYTAASKRTKTFWSLMAGGAVLLGLLALAGYSSYLLGIIGIVMAGVFLADVLPALRAVMLRAQGNSR</sequence>
<dbReference type="InterPro" id="IPR019662">
    <property type="entry name" value="DUF2516"/>
</dbReference>
<proteinExistence type="predicted"/>
<accession>A0ABY6G462</accession>
<organism evidence="2 3">
    <name type="scientific">Brachybacterium huguangmaarense</name>
    <dbReference type="NCBI Taxonomy" id="1652028"/>
    <lineage>
        <taxon>Bacteria</taxon>
        <taxon>Bacillati</taxon>
        <taxon>Actinomycetota</taxon>
        <taxon>Actinomycetes</taxon>
        <taxon>Micrococcales</taxon>
        <taxon>Dermabacteraceae</taxon>
        <taxon>Brachybacterium</taxon>
    </lineage>
</organism>
<keyword evidence="1" id="KW-0472">Membrane</keyword>
<dbReference type="Pfam" id="PF10724">
    <property type="entry name" value="DUF2516"/>
    <property type="match status" value="1"/>
</dbReference>
<keyword evidence="3" id="KW-1185">Reference proteome</keyword>
<dbReference type="Proteomes" id="UP001164305">
    <property type="component" value="Chromosome"/>
</dbReference>